<accession>A0ACC2PDU8</accession>
<protein>
    <submittedName>
        <fullName evidence="1">Uncharacterized protein</fullName>
    </submittedName>
</protein>
<reference evidence="1" key="1">
    <citation type="submission" date="2023-04" db="EMBL/GenBank/DDBJ databases">
        <title>A chromosome-level genome assembly of the parasitoid wasp Eretmocerus hayati.</title>
        <authorList>
            <person name="Zhong Y."/>
            <person name="Liu S."/>
            <person name="Liu Y."/>
        </authorList>
    </citation>
    <scope>NUCLEOTIDE SEQUENCE</scope>
    <source>
        <strain evidence="1">ZJU_SS_LIU_2023</strain>
    </source>
</reference>
<comment type="caution">
    <text evidence="1">The sequence shown here is derived from an EMBL/GenBank/DDBJ whole genome shotgun (WGS) entry which is preliminary data.</text>
</comment>
<keyword evidence="2" id="KW-1185">Reference proteome</keyword>
<proteinExistence type="predicted"/>
<organism evidence="1 2">
    <name type="scientific">Eretmocerus hayati</name>
    <dbReference type="NCBI Taxonomy" id="131215"/>
    <lineage>
        <taxon>Eukaryota</taxon>
        <taxon>Metazoa</taxon>
        <taxon>Ecdysozoa</taxon>
        <taxon>Arthropoda</taxon>
        <taxon>Hexapoda</taxon>
        <taxon>Insecta</taxon>
        <taxon>Pterygota</taxon>
        <taxon>Neoptera</taxon>
        <taxon>Endopterygota</taxon>
        <taxon>Hymenoptera</taxon>
        <taxon>Apocrita</taxon>
        <taxon>Proctotrupomorpha</taxon>
        <taxon>Chalcidoidea</taxon>
        <taxon>Aphelinidae</taxon>
        <taxon>Aphelininae</taxon>
        <taxon>Eretmocerus</taxon>
    </lineage>
</organism>
<evidence type="ECO:0000313" key="1">
    <source>
        <dbReference type="EMBL" id="KAJ8680734.1"/>
    </source>
</evidence>
<evidence type="ECO:0000313" key="2">
    <source>
        <dbReference type="Proteomes" id="UP001239111"/>
    </source>
</evidence>
<gene>
    <name evidence="1" type="ORF">QAD02_016521</name>
</gene>
<sequence>MGVLGLWRLIDASGKPVPLETLEGKVLAIDISIWIHQVLQGYQDRRGNAVPNAHLIGLFNRICKLMYFKIKPVFVFDGGVPLLKKNTIATRRKLKSIAASKAQKLKNDLINNLIKHAAVKGVLDKDDGSGESSTVQKLKNSALATDSSRDPDIYKLPNPLTSSLITDSENYIDSEEEEKTKHSPRKQTKWAGNIHSVELNTDEFKNLPADVRYDILTDLKETRKQNSWGRLHELPTGSDDYAGFQMKRLLKRRFVQESLEAAEKEMGGKSMTLEELDQLLTEQGINTTQKDDAAYRIASDSTTRVVYIKDKPDAKSIPDTSATKNGEKSDKGDDSNDAKSKEIETLSDGDSEDLLSINSENSVRIIDNINEYQLDIDEDWLSDEGFADTTLSNSPVLPKTNIPKSVMNPALAYMLENSGLTRDAVMKIVEQTKKNKEKSEDIAEEMPKQVKRTRTRLSQFQANKKRKLDSSATKVTKVRDKVSCSDDIPSNSRSLPKHEDSTLAFQVPEIKIEKEQADEPDKTITMNSSDSDADDFIEIPDVPVPELPSKNVSKVVPQTKKPVIPDQNSNVNSSDTDSDDFVEIPNVPLPPSSHKSKVGGKALEILIKADEKLEDDIFADVFIDNKNVEKKEEFIKDEKKSDFIENQITIKETKKVDEAKESIKDETSINKIADQINVEDVFLKDLILKEVLAQVKAEKEKLLRVDEERQKNISPSDYDKIEQKICDELPITSCEGVEFDSQSVGSISSEKSPIHQHDLEIVNQQDSLDMNIDKNFEKDLVENATVESNDKDVAEAAEIIEDVDFTEPYNLESEERIEKDKVIEKPALVLPENEEELESMKKQLETEQQQIAGNLGKLERQAVDITDQMRLEAQELLRLFGVPYLVAPMEAEAQCAFLEQAGLTDGTVTDDSDIWLFGGRCVYKNFFDNNKRVLQYLSKDIEHHFRLTRKEMILLALLVGSDYTNGLTGVGPVTALEILASFPTEGEDILRGLRSFSQWLRAGQLAAPGKSTLRTKLKNIQVEKGFPSQAVVQAYLSPMVNESKEAFTWGKPSLTLLADYVRQKFGWTRLKFDEIMNPVMKRFTEVKSQKDITAYFKVHTVPKSIEAVLSKRVQTALHKMSGKIQDEEVSDGESPAVTAKGKAKKPRKAPVKGKKKSKNNPETSSAPETNEGEGEKSSTQNDDEKSKTESVDNEEIAEPVSVTSPGIAGKTRSRKLITLPDPDANIPQRERDKVNALKSKLKAIEIFRKSKKGLGKVTKAKKVVKKIKDDAELSESSDSS</sequence>
<name>A0ACC2PDU8_9HYME</name>
<dbReference type="EMBL" id="CM056742">
    <property type="protein sequence ID" value="KAJ8680734.1"/>
    <property type="molecule type" value="Genomic_DNA"/>
</dbReference>
<dbReference type="Proteomes" id="UP001239111">
    <property type="component" value="Chromosome 2"/>
</dbReference>